<dbReference type="Pfam" id="PF09331">
    <property type="entry name" value="DUF1985"/>
    <property type="match status" value="1"/>
</dbReference>
<proteinExistence type="predicted"/>
<feature type="domain" description="DUF1985" evidence="1">
    <location>
        <begin position="85"/>
        <end position="184"/>
    </location>
</feature>
<keyword evidence="2" id="KW-1185">Reference proteome</keyword>
<dbReference type="InterPro" id="IPR015410">
    <property type="entry name" value="DUF1985"/>
</dbReference>
<gene>
    <name evidence="3" type="primary">LOC104771688</name>
</gene>
<dbReference type="GeneID" id="104771688"/>
<dbReference type="Proteomes" id="UP000694864">
    <property type="component" value="Chromosome 20"/>
</dbReference>
<evidence type="ECO:0000313" key="3">
    <source>
        <dbReference type="RefSeq" id="XP_019097866.1"/>
    </source>
</evidence>
<dbReference type="RefSeq" id="XP_019097866.1">
    <property type="nucleotide sequence ID" value="XM_019242321.1"/>
</dbReference>
<evidence type="ECO:0000313" key="2">
    <source>
        <dbReference type="Proteomes" id="UP000694864"/>
    </source>
</evidence>
<dbReference type="PANTHER" id="PTHR48449">
    <property type="entry name" value="DUF1985 DOMAIN-CONTAINING PROTEIN"/>
    <property type="match status" value="1"/>
</dbReference>
<name>A0ABM1RFS8_CAMSA</name>
<reference evidence="2" key="1">
    <citation type="journal article" date="2014" name="Nat. Commun.">
        <title>The emerging biofuel crop Camelina sativa retains a highly undifferentiated hexaploid genome structure.</title>
        <authorList>
            <person name="Kagale S."/>
            <person name="Koh C."/>
            <person name="Nixon J."/>
            <person name="Bollina V."/>
            <person name="Clarke W.E."/>
            <person name="Tuteja R."/>
            <person name="Spillane C."/>
            <person name="Robinson S.J."/>
            <person name="Links M.G."/>
            <person name="Clarke C."/>
            <person name="Higgins E.E."/>
            <person name="Huebert T."/>
            <person name="Sharpe A.G."/>
            <person name="Parkin I.A."/>
        </authorList>
    </citation>
    <scope>NUCLEOTIDE SEQUENCE [LARGE SCALE GENOMIC DNA]</scope>
    <source>
        <strain evidence="2">cv. DH55</strain>
    </source>
</reference>
<dbReference type="PANTHER" id="PTHR48449:SF1">
    <property type="entry name" value="DUF1985 DOMAIN-CONTAINING PROTEIN"/>
    <property type="match status" value="1"/>
</dbReference>
<protein>
    <submittedName>
        <fullName evidence="3">Uncharacterized protein LOC104771688</fullName>
    </submittedName>
</protein>
<sequence>MASSSTVSKYSPRIYEEGRSPLQNRSMNHNCYLSKIGKMKEGLGLDVWRKLKESSLGVFIKLAEVSYTWSPAKVHYILTHQLAVNNSHESENIDVDHHAFWREMEIETTSDGPKYTELENVMDFSKTWSKEKRMMVGRLILLSVAIHGIHHGSRIPLPSAKRVFDPNGFEKHPWGRVAFTCLVNSVKIVDLDKDSYTVQGCVHALLIWLYESVPGIGKLYGLRRSTRTGIPLLDWQSTQKGIKMNELIEDEYSKHGQVRVKHMVHVSEDHMYPEWSDDEENKDPALDKLINDIVHDCLPSDVWRVDKTVSMGRKKTKS</sequence>
<evidence type="ECO:0000259" key="1">
    <source>
        <dbReference type="Pfam" id="PF09331"/>
    </source>
</evidence>
<reference evidence="3" key="2">
    <citation type="submission" date="2025-08" db="UniProtKB">
        <authorList>
            <consortium name="RefSeq"/>
        </authorList>
    </citation>
    <scope>IDENTIFICATION</scope>
    <source>
        <tissue evidence="3">Leaf</tissue>
    </source>
</reference>
<organism evidence="2 3">
    <name type="scientific">Camelina sativa</name>
    <name type="common">False flax</name>
    <name type="synonym">Myagrum sativum</name>
    <dbReference type="NCBI Taxonomy" id="90675"/>
    <lineage>
        <taxon>Eukaryota</taxon>
        <taxon>Viridiplantae</taxon>
        <taxon>Streptophyta</taxon>
        <taxon>Embryophyta</taxon>
        <taxon>Tracheophyta</taxon>
        <taxon>Spermatophyta</taxon>
        <taxon>Magnoliopsida</taxon>
        <taxon>eudicotyledons</taxon>
        <taxon>Gunneridae</taxon>
        <taxon>Pentapetalae</taxon>
        <taxon>rosids</taxon>
        <taxon>malvids</taxon>
        <taxon>Brassicales</taxon>
        <taxon>Brassicaceae</taxon>
        <taxon>Camelineae</taxon>
        <taxon>Camelina</taxon>
    </lineage>
</organism>
<accession>A0ABM1RFS8</accession>